<feature type="region of interest" description="Disordered" evidence="6">
    <location>
        <begin position="177"/>
        <end position="242"/>
    </location>
</feature>
<name>A0A8T2NUI0_9TELE</name>
<keyword evidence="3" id="KW-0805">Transcription regulation</keyword>
<feature type="domain" description="Chromo" evidence="7">
    <location>
        <begin position="11"/>
        <end position="61"/>
    </location>
</feature>
<keyword evidence="4" id="KW-0804">Transcription</keyword>
<dbReference type="SMART" id="SM00298">
    <property type="entry name" value="CHROMO"/>
    <property type="match status" value="1"/>
</dbReference>
<dbReference type="Pfam" id="PF00385">
    <property type="entry name" value="Chromo"/>
    <property type="match status" value="1"/>
</dbReference>
<keyword evidence="9" id="KW-1185">Reference proteome</keyword>
<evidence type="ECO:0000256" key="6">
    <source>
        <dbReference type="SAM" id="MobiDB-lite"/>
    </source>
</evidence>
<accession>A0A8T2NUI0</accession>
<feature type="compositionally biased region" description="Basic and acidic residues" evidence="6">
    <location>
        <begin position="205"/>
        <end position="218"/>
    </location>
</feature>
<feature type="compositionally biased region" description="Polar residues" evidence="6">
    <location>
        <begin position="523"/>
        <end position="544"/>
    </location>
</feature>
<evidence type="ECO:0000259" key="7">
    <source>
        <dbReference type="PROSITE" id="PS50013"/>
    </source>
</evidence>
<evidence type="ECO:0000256" key="2">
    <source>
        <dbReference type="ARBA" id="ARBA00022491"/>
    </source>
</evidence>
<dbReference type="PANTHER" id="PTHR46727:SF1">
    <property type="entry name" value="E3 SUMO-PROTEIN LIGASE CBX4"/>
    <property type="match status" value="1"/>
</dbReference>
<sequence>MELPAAGEHVFAVESIEKKRIRKGRIEYLVKWTGWSPKYNTWEPEENILDPRLLIAFQNRERQEQLLGYRKRGPKPKHLLVQVPSFARRSSALSGFPEGPPDEDRNPRLDPIVVHRSQPQQYQLNSKKHHPYQPSGAESQSDLLTNGKKKYFYQLNSKKHHHYQPDPKMYDPQYQRTKEVKGQEPTNHSPSTPPGMPPTLQQKFVQDREPGCPSEAKEAPPGSGKRAPAPPHPEGVEPAVSTSAVVAEAEATLPSSLSGKMKIIKNKNKNGRIVIVMSKYMESGASSTKTKRAEQRKPAPAESSTDTSERSFPERTKRAELREREPAIRKDDSEGNCAPESGQPHGQPPLELGKSPKEEPSIPERNKTEEAMMSKVPPPQEIPLQLTTKPNLTPWPLDRDILSRLDLRRGQPALLGTGQSHKRGFPVAEEDGSSYKRFVTPKGFLLSPTSIPVRSLPQEKPMDLQLLGNRLGNSLGYDSGSEEPIDLSCVKRRADSTETLTAMSTVTTGAVRVAAQTATAVTESPSTQREGSGQTPARSEGQPLSTFSPFLGNIIITDVTTNCLTVTFKEYVSV</sequence>
<keyword evidence="2" id="KW-0678">Repressor</keyword>
<feature type="region of interest" description="Disordered" evidence="6">
    <location>
        <begin position="281"/>
        <end position="391"/>
    </location>
</feature>
<dbReference type="GO" id="GO:0000122">
    <property type="term" value="P:negative regulation of transcription by RNA polymerase II"/>
    <property type="evidence" value="ECO:0007669"/>
    <property type="project" value="TreeGrafter"/>
</dbReference>
<dbReference type="PROSITE" id="PS50013">
    <property type="entry name" value="CHROMO_2"/>
    <property type="match status" value="1"/>
</dbReference>
<dbReference type="PANTHER" id="PTHR46727">
    <property type="entry name" value="E3 SUMO-PROTEIN LIGASE CBX4"/>
    <property type="match status" value="1"/>
</dbReference>
<evidence type="ECO:0000256" key="3">
    <source>
        <dbReference type="ARBA" id="ARBA00023015"/>
    </source>
</evidence>
<dbReference type="PRINTS" id="PR00504">
    <property type="entry name" value="CHROMODOMAIN"/>
</dbReference>
<feature type="region of interest" description="Disordered" evidence="6">
    <location>
        <begin position="118"/>
        <end position="142"/>
    </location>
</feature>
<dbReference type="Pfam" id="PF17218">
    <property type="entry name" value="CBX7_C"/>
    <property type="match status" value="1"/>
</dbReference>
<protein>
    <recommendedName>
        <fullName evidence="7">Chromo domain-containing protein</fullName>
    </recommendedName>
</protein>
<dbReference type="InterPro" id="IPR043531">
    <property type="entry name" value="CBX4"/>
</dbReference>
<feature type="compositionally biased region" description="Basic and acidic residues" evidence="6">
    <location>
        <begin position="354"/>
        <end position="372"/>
    </location>
</feature>
<dbReference type="PROSITE" id="PS00598">
    <property type="entry name" value="CHROMO_1"/>
    <property type="match status" value="1"/>
</dbReference>
<dbReference type="SUPFAM" id="SSF54160">
    <property type="entry name" value="Chromo domain-like"/>
    <property type="match status" value="1"/>
</dbReference>
<dbReference type="InterPro" id="IPR023779">
    <property type="entry name" value="Chromodomain_CS"/>
</dbReference>
<keyword evidence="5" id="KW-0539">Nucleus</keyword>
<dbReference type="InterPro" id="IPR033773">
    <property type="entry name" value="CBX7_C"/>
</dbReference>
<dbReference type="GO" id="GO:0016925">
    <property type="term" value="P:protein sumoylation"/>
    <property type="evidence" value="ECO:0007669"/>
    <property type="project" value="TreeGrafter"/>
</dbReference>
<dbReference type="OrthoDB" id="1918685at2759"/>
<dbReference type="EMBL" id="JAFBMS010000022">
    <property type="protein sequence ID" value="KAG9343869.1"/>
    <property type="molecule type" value="Genomic_DNA"/>
</dbReference>
<feature type="region of interest" description="Disordered" evidence="6">
    <location>
        <begin position="90"/>
        <end position="109"/>
    </location>
</feature>
<evidence type="ECO:0000313" key="9">
    <source>
        <dbReference type="Proteomes" id="UP000824540"/>
    </source>
</evidence>
<dbReference type="Gene3D" id="2.40.50.40">
    <property type="match status" value="1"/>
</dbReference>
<dbReference type="InterPro" id="IPR023780">
    <property type="entry name" value="Chromo_domain"/>
</dbReference>
<dbReference type="InterPro" id="IPR017984">
    <property type="entry name" value="Chromo_dom_subgr"/>
</dbReference>
<proteinExistence type="predicted"/>
<dbReference type="GO" id="GO:0035102">
    <property type="term" value="C:PRC1 complex"/>
    <property type="evidence" value="ECO:0007669"/>
    <property type="project" value="TreeGrafter"/>
</dbReference>
<dbReference type="FunFam" id="2.40.50.40:FF:000006">
    <property type="entry name" value="Chromobox protein homolog 7"/>
    <property type="match status" value="1"/>
</dbReference>
<evidence type="ECO:0000256" key="4">
    <source>
        <dbReference type="ARBA" id="ARBA00023163"/>
    </source>
</evidence>
<gene>
    <name evidence="8" type="ORF">JZ751_013253</name>
</gene>
<dbReference type="InterPro" id="IPR000953">
    <property type="entry name" value="Chromo/chromo_shadow_dom"/>
</dbReference>
<dbReference type="CDD" id="cd18645">
    <property type="entry name" value="CD_Cbx4"/>
    <property type="match status" value="1"/>
</dbReference>
<dbReference type="GO" id="GO:0032183">
    <property type="term" value="F:SUMO binding"/>
    <property type="evidence" value="ECO:0007669"/>
    <property type="project" value="TreeGrafter"/>
</dbReference>
<feature type="compositionally biased region" description="Basic and acidic residues" evidence="6">
    <location>
        <begin position="307"/>
        <end position="333"/>
    </location>
</feature>
<dbReference type="InterPro" id="IPR016197">
    <property type="entry name" value="Chromo-like_dom_sf"/>
</dbReference>
<feature type="region of interest" description="Disordered" evidence="6">
    <location>
        <begin position="518"/>
        <end position="544"/>
    </location>
</feature>
<dbReference type="Proteomes" id="UP000824540">
    <property type="component" value="Unassembled WGS sequence"/>
</dbReference>
<dbReference type="AlphaFoldDB" id="A0A8T2NUI0"/>
<comment type="subcellular location">
    <subcellularLocation>
        <location evidence="1">Nucleus</location>
    </subcellularLocation>
</comment>
<evidence type="ECO:0000256" key="1">
    <source>
        <dbReference type="ARBA" id="ARBA00004123"/>
    </source>
</evidence>
<evidence type="ECO:0000313" key="8">
    <source>
        <dbReference type="EMBL" id="KAG9343869.1"/>
    </source>
</evidence>
<reference evidence="8" key="1">
    <citation type="thesis" date="2021" institute="BYU ScholarsArchive" country="Provo, UT, USA">
        <title>Applications of and Algorithms for Genome Assembly and Genomic Analyses with an Emphasis on Marine Teleosts.</title>
        <authorList>
            <person name="Pickett B.D."/>
        </authorList>
    </citation>
    <scope>NUCLEOTIDE SEQUENCE</scope>
    <source>
        <strain evidence="8">HI-2016</strain>
    </source>
</reference>
<comment type="caution">
    <text evidence="8">The sequence shown here is derived from an EMBL/GenBank/DDBJ whole genome shotgun (WGS) entry which is preliminary data.</text>
</comment>
<dbReference type="GO" id="GO:0061665">
    <property type="term" value="F:SUMO ligase activity"/>
    <property type="evidence" value="ECO:0007669"/>
    <property type="project" value="TreeGrafter"/>
</dbReference>
<organism evidence="8 9">
    <name type="scientific">Albula glossodonta</name>
    <name type="common">roundjaw bonefish</name>
    <dbReference type="NCBI Taxonomy" id="121402"/>
    <lineage>
        <taxon>Eukaryota</taxon>
        <taxon>Metazoa</taxon>
        <taxon>Chordata</taxon>
        <taxon>Craniata</taxon>
        <taxon>Vertebrata</taxon>
        <taxon>Euteleostomi</taxon>
        <taxon>Actinopterygii</taxon>
        <taxon>Neopterygii</taxon>
        <taxon>Teleostei</taxon>
        <taxon>Albuliformes</taxon>
        <taxon>Albulidae</taxon>
        <taxon>Albula</taxon>
    </lineage>
</organism>
<evidence type="ECO:0000256" key="5">
    <source>
        <dbReference type="ARBA" id="ARBA00023242"/>
    </source>
</evidence>